<gene>
    <name evidence="1" type="ORF">QTP70_032880</name>
</gene>
<accession>A0AAE0UPG0</accession>
<dbReference type="EMBL" id="JAUCMX010000022">
    <property type="protein sequence ID" value="KAK3513870.1"/>
    <property type="molecule type" value="Genomic_DNA"/>
</dbReference>
<reference evidence="1" key="1">
    <citation type="submission" date="2023-06" db="EMBL/GenBank/DDBJ databases">
        <title>Male Hemibagrus guttatus genome.</title>
        <authorList>
            <person name="Bian C."/>
        </authorList>
    </citation>
    <scope>NUCLEOTIDE SEQUENCE</scope>
    <source>
        <strain evidence="1">Male_cb2023</strain>
        <tissue evidence="1">Muscle</tissue>
    </source>
</reference>
<feature type="non-terminal residue" evidence="1">
    <location>
        <position position="90"/>
    </location>
</feature>
<proteinExistence type="predicted"/>
<organism evidence="1 2">
    <name type="scientific">Hemibagrus guttatus</name>
    <dbReference type="NCBI Taxonomy" id="175788"/>
    <lineage>
        <taxon>Eukaryota</taxon>
        <taxon>Metazoa</taxon>
        <taxon>Chordata</taxon>
        <taxon>Craniata</taxon>
        <taxon>Vertebrata</taxon>
        <taxon>Euteleostomi</taxon>
        <taxon>Actinopterygii</taxon>
        <taxon>Neopterygii</taxon>
        <taxon>Teleostei</taxon>
        <taxon>Ostariophysi</taxon>
        <taxon>Siluriformes</taxon>
        <taxon>Bagridae</taxon>
        <taxon>Hemibagrus</taxon>
    </lineage>
</organism>
<evidence type="ECO:0000313" key="2">
    <source>
        <dbReference type="Proteomes" id="UP001274896"/>
    </source>
</evidence>
<name>A0AAE0UPG0_9TELE</name>
<evidence type="ECO:0000313" key="1">
    <source>
        <dbReference type="EMBL" id="KAK3513870.1"/>
    </source>
</evidence>
<sequence>NSMLGAGLELQEVATAVQQLTVDGGQGLIDLSCRVRTFRLQAAQRLLYEPDAEPEGNGLVSNNTVLPVSPESLVFSVEDQQDRRTAFSMH</sequence>
<dbReference type="Proteomes" id="UP001274896">
    <property type="component" value="Unassembled WGS sequence"/>
</dbReference>
<comment type="caution">
    <text evidence="1">The sequence shown here is derived from an EMBL/GenBank/DDBJ whole genome shotgun (WGS) entry which is preliminary data.</text>
</comment>
<protein>
    <submittedName>
        <fullName evidence="1">Uncharacterized protein</fullName>
    </submittedName>
</protein>
<dbReference type="AlphaFoldDB" id="A0AAE0UPG0"/>
<keyword evidence="2" id="KW-1185">Reference proteome</keyword>